<dbReference type="EMBL" id="CAQQ02117987">
    <property type="status" value="NOT_ANNOTATED_CDS"/>
    <property type="molecule type" value="Genomic_DNA"/>
</dbReference>
<name>T1GR82_MEGSC</name>
<keyword evidence="4" id="KW-1185">Reference proteome</keyword>
<dbReference type="EMBL" id="CAQQ02117991">
    <property type="status" value="NOT_ANNOTATED_CDS"/>
    <property type="molecule type" value="Genomic_DNA"/>
</dbReference>
<dbReference type="PANTHER" id="PTHR44825">
    <property type="match status" value="1"/>
</dbReference>
<dbReference type="Pfam" id="PF00226">
    <property type="entry name" value="DnaJ"/>
    <property type="match status" value="1"/>
</dbReference>
<dbReference type="SUPFAM" id="SSF46565">
    <property type="entry name" value="Chaperone J-domain"/>
    <property type="match status" value="1"/>
</dbReference>
<evidence type="ECO:0000259" key="2">
    <source>
        <dbReference type="PROSITE" id="PS50076"/>
    </source>
</evidence>
<dbReference type="Proteomes" id="UP000015102">
    <property type="component" value="Unassembled WGS sequence"/>
</dbReference>
<sequence length="173" mass="19885">MKSENYYEILNVHQNASTDEIRNAFLRLSKKFHPDKVGQFSNKNSTEKYIKINEAYQVLSKHASRTAYDFNLSEAQRLHKPGVQNINYYDSWTVRQPTSGSSSNSQPYGVKWIPRVSNISLMAALLFLGISGGIFGFFSVHTKCIKIEECFCVSRSCNTIDCKCLTVRYKLWF</sequence>
<dbReference type="PRINTS" id="PR00625">
    <property type="entry name" value="JDOMAIN"/>
</dbReference>
<accession>T1GR82</accession>
<feature type="domain" description="J" evidence="2">
    <location>
        <begin position="5"/>
        <end position="72"/>
    </location>
</feature>
<dbReference type="AlphaFoldDB" id="T1GR82"/>
<proteinExistence type="predicted"/>
<keyword evidence="1" id="KW-0812">Transmembrane</keyword>
<dbReference type="CDD" id="cd06257">
    <property type="entry name" value="DnaJ"/>
    <property type="match status" value="1"/>
</dbReference>
<organism evidence="3 4">
    <name type="scientific">Megaselia scalaris</name>
    <name type="common">Humpbacked fly</name>
    <name type="synonym">Phora scalaris</name>
    <dbReference type="NCBI Taxonomy" id="36166"/>
    <lineage>
        <taxon>Eukaryota</taxon>
        <taxon>Metazoa</taxon>
        <taxon>Ecdysozoa</taxon>
        <taxon>Arthropoda</taxon>
        <taxon>Hexapoda</taxon>
        <taxon>Insecta</taxon>
        <taxon>Pterygota</taxon>
        <taxon>Neoptera</taxon>
        <taxon>Endopterygota</taxon>
        <taxon>Diptera</taxon>
        <taxon>Brachycera</taxon>
        <taxon>Muscomorpha</taxon>
        <taxon>Platypezoidea</taxon>
        <taxon>Phoridae</taxon>
        <taxon>Megaseliini</taxon>
        <taxon>Megaselia</taxon>
    </lineage>
</organism>
<protein>
    <recommendedName>
        <fullName evidence="2">J domain-containing protein</fullName>
    </recommendedName>
</protein>
<dbReference type="EMBL" id="CAQQ02117989">
    <property type="status" value="NOT_ANNOTATED_CDS"/>
    <property type="molecule type" value="Genomic_DNA"/>
</dbReference>
<evidence type="ECO:0000313" key="4">
    <source>
        <dbReference type="Proteomes" id="UP000015102"/>
    </source>
</evidence>
<dbReference type="InterPro" id="IPR052763">
    <property type="entry name" value="DnaJ_C4"/>
</dbReference>
<dbReference type="EMBL" id="CAQQ02117990">
    <property type="status" value="NOT_ANNOTATED_CDS"/>
    <property type="molecule type" value="Genomic_DNA"/>
</dbReference>
<dbReference type="HOGENOM" id="CLU_1549392_0_0_1"/>
<evidence type="ECO:0000256" key="1">
    <source>
        <dbReference type="SAM" id="Phobius"/>
    </source>
</evidence>
<reference evidence="4" key="1">
    <citation type="submission" date="2013-02" db="EMBL/GenBank/DDBJ databases">
        <authorList>
            <person name="Hughes D."/>
        </authorList>
    </citation>
    <scope>NUCLEOTIDE SEQUENCE</scope>
    <source>
        <strain>Durham</strain>
        <strain evidence="4">NC isolate 2 -- Noor lab</strain>
    </source>
</reference>
<dbReference type="PROSITE" id="PS50076">
    <property type="entry name" value="DNAJ_2"/>
    <property type="match status" value="1"/>
</dbReference>
<reference evidence="3" key="2">
    <citation type="submission" date="2015-06" db="UniProtKB">
        <authorList>
            <consortium name="EnsemblMetazoa"/>
        </authorList>
    </citation>
    <scope>IDENTIFICATION</scope>
</reference>
<keyword evidence="1" id="KW-1133">Transmembrane helix</keyword>
<feature type="transmembrane region" description="Helical" evidence="1">
    <location>
        <begin position="121"/>
        <end position="140"/>
    </location>
</feature>
<dbReference type="PANTHER" id="PTHR44825:SF1">
    <property type="entry name" value="DNAJ HOMOLOG SUBFAMILY C MEMBER 4"/>
    <property type="match status" value="1"/>
</dbReference>
<dbReference type="STRING" id="36166.T1GR82"/>
<dbReference type="InterPro" id="IPR001623">
    <property type="entry name" value="DnaJ_domain"/>
</dbReference>
<evidence type="ECO:0000313" key="3">
    <source>
        <dbReference type="EnsemblMetazoa" id="MESCA006158-PA"/>
    </source>
</evidence>
<dbReference type="EMBL" id="CAQQ02117988">
    <property type="status" value="NOT_ANNOTATED_CDS"/>
    <property type="molecule type" value="Genomic_DNA"/>
</dbReference>
<dbReference type="EnsemblMetazoa" id="MESCA006158-RA">
    <property type="protein sequence ID" value="MESCA006158-PA"/>
    <property type="gene ID" value="MESCA006158"/>
</dbReference>
<keyword evidence="1" id="KW-0472">Membrane</keyword>
<dbReference type="Gene3D" id="1.10.287.110">
    <property type="entry name" value="DnaJ domain"/>
    <property type="match status" value="1"/>
</dbReference>
<dbReference type="InterPro" id="IPR036869">
    <property type="entry name" value="J_dom_sf"/>
</dbReference>
<dbReference type="SMART" id="SM00271">
    <property type="entry name" value="DnaJ"/>
    <property type="match status" value="1"/>
</dbReference>